<organism evidence="1 2">
    <name type="scientific">Sphingobium vermicomposti</name>
    <dbReference type="NCBI Taxonomy" id="529005"/>
    <lineage>
        <taxon>Bacteria</taxon>
        <taxon>Pseudomonadati</taxon>
        <taxon>Pseudomonadota</taxon>
        <taxon>Alphaproteobacteria</taxon>
        <taxon>Sphingomonadales</taxon>
        <taxon>Sphingomonadaceae</taxon>
        <taxon>Sphingobium</taxon>
    </lineage>
</organism>
<dbReference type="Proteomes" id="UP000576821">
    <property type="component" value="Unassembled WGS sequence"/>
</dbReference>
<name>A0A846M4H5_9SPHN</name>
<evidence type="ECO:0000313" key="2">
    <source>
        <dbReference type="Proteomes" id="UP000576821"/>
    </source>
</evidence>
<evidence type="ECO:0008006" key="3">
    <source>
        <dbReference type="Google" id="ProtNLM"/>
    </source>
</evidence>
<gene>
    <name evidence="1" type="ORF">FHS54_001765</name>
</gene>
<keyword evidence="2" id="KW-1185">Reference proteome</keyword>
<accession>A0A846M4H5</accession>
<dbReference type="EMBL" id="JAASQR010000002">
    <property type="protein sequence ID" value="NIJ16799.1"/>
    <property type="molecule type" value="Genomic_DNA"/>
</dbReference>
<dbReference type="RefSeq" id="WP_167303386.1">
    <property type="nucleotide sequence ID" value="NZ_JAASQR010000002.1"/>
</dbReference>
<proteinExistence type="predicted"/>
<protein>
    <recommendedName>
        <fullName evidence="3">DUF429 domain-containing protein</fullName>
    </recommendedName>
</protein>
<reference evidence="1 2" key="1">
    <citation type="submission" date="2020-03" db="EMBL/GenBank/DDBJ databases">
        <title>Genomic Encyclopedia of Type Strains, Phase IV (KMG-IV): sequencing the most valuable type-strain genomes for metagenomic binning, comparative biology and taxonomic classification.</title>
        <authorList>
            <person name="Goeker M."/>
        </authorList>
    </citation>
    <scope>NUCLEOTIDE SEQUENCE [LARGE SCALE GENOMIC DNA]</scope>
    <source>
        <strain evidence="1 2">DSM 21299</strain>
    </source>
</reference>
<comment type="caution">
    <text evidence="1">The sequence shown here is derived from an EMBL/GenBank/DDBJ whole genome shotgun (WGS) entry which is preliminary data.</text>
</comment>
<evidence type="ECO:0000313" key="1">
    <source>
        <dbReference type="EMBL" id="NIJ16799.1"/>
    </source>
</evidence>
<dbReference type="AlphaFoldDB" id="A0A846M4H5"/>
<sequence length="286" mass="30698">MTPPFTRYAAIDWSGAKGSRHKGIAVALCEKGNAVPQLIHPPGEGVWSRSGVARWLLKAAAEAPTLFGFDFSFAPPFLARGSYMPGDDVPVKAPLFWAYVDGICDDADLGAASLLEQTHRRHFYFGKADGIKADFMHNRACEAHYNADGGGKPSTVYDAIGAAQVAKASFAGMRLLHHVRPHVPVWPFDPPPMSGSLIVEIYTSIAARAAGRPKGRTKMRDLAALNDALLALGSAPHEESPPDDHGADALVTAAWLRNAAPRPSLWTPPALTRQIAETEGWTFGVI</sequence>